<dbReference type="InterPro" id="IPR052964">
    <property type="entry name" value="Sporulation_signal_mat"/>
</dbReference>
<feature type="transmembrane region" description="Helical" evidence="5">
    <location>
        <begin position="249"/>
        <end position="273"/>
    </location>
</feature>
<protein>
    <submittedName>
        <fullName evidence="7">HTTM domain-containing protein</fullName>
    </submittedName>
</protein>
<dbReference type="EMBL" id="JAMQOS010000001">
    <property type="protein sequence ID" value="MDS0281620.1"/>
    <property type="molecule type" value="Genomic_DNA"/>
</dbReference>
<gene>
    <name evidence="7" type="ORF">NDI86_05750</name>
</gene>
<sequence length="473" mass="50780">MTDRADGLRFALARRLAIDRRALAAFRVALALVVLVDIARRVPDAGAFYTDAGVLPRSVLATLYPSYAAVSLHALSGGLWFQFCLFALAALAAVALLVGYRTRLAAVVSLLLLVSVQLRNPLVLNSGDVLLRRLLFWGAFLPLGSHWAVDAGGDTGADTTDSVVGFATAGLLAQVVVVYATNAVVKLRADVWLRGDAVRYAFQLDHFTVFLGDVVAGWTPALRLAAWGWLALLVCSPLLVGLTGRARAAFVGLFAAMHAGMLVTMQLGVFPLVSLAGLVPLLPGRFWDRLEARAALPRHVPEVPRTPLAERVPALASGARGVAALCLAALVVVNAIGLGLVAAPAGTPEQVRERSWDMFAPSPPLATWWLQAPATLTSGERVDAVTGAPFDASRPPEVAAVHGNERWRKFFADARRDPRLRESLAQSLCARWNRTHDSGMRAVALWLATERTALDGPETVERERLGTYRCRSA</sequence>
<dbReference type="SMART" id="SM00752">
    <property type="entry name" value="HTTM"/>
    <property type="match status" value="1"/>
</dbReference>
<dbReference type="Proteomes" id="UP001268864">
    <property type="component" value="Unassembled WGS sequence"/>
</dbReference>
<keyword evidence="3 5" id="KW-1133">Transmembrane helix</keyword>
<dbReference type="PANTHER" id="PTHR39535">
    <property type="entry name" value="SPORULATION-DELAYING PROTEIN SDPB"/>
    <property type="match status" value="1"/>
</dbReference>
<evidence type="ECO:0000256" key="1">
    <source>
        <dbReference type="ARBA" id="ARBA00004127"/>
    </source>
</evidence>
<dbReference type="InterPro" id="IPR053934">
    <property type="entry name" value="HTTM_dom"/>
</dbReference>
<comment type="caution">
    <text evidence="7">The sequence shown here is derived from an EMBL/GenBank/DDBJ whole genome shotgun (WGS) entry which is preliminary data.</text>
</comment>
<proteinExistence type="predicted"/>
<evidence type="ECO:0000256" key="5">
    <source>
        <dbReference type="SAM" id="Phobius"/>
    </source>
</evidence>
<evidence type="ECO:0000256" key="2">
    <source>
        <dbReference type="ARBA" id="ARBA00022692"/>
    </source>
</evidence>
<keyword evidence="4 5" id="KW-0472">Membrane</keyword>
<evidence type="ECO:0000256" key="3">
    <source>
        <dbReference type="ARBA" id="ARBA00022989"/>
    </source>
</evidence>
<feature type="transmembrane region" description="Helical" evidence="5">
    <location>
        <begin position="322"/>
        <end position="345"/>
    </location>
</feature>
<feature type="transmembrane region" description="Helical" evidence="5">
    <location>
        <begin position="79"/>
        <end position="98"/>
    </location>
</feature>
<feature type="transmembrane region" description="Helical" evidence="5">
    <location>
        <begin position="163"/>
        <end position="185"/>
    </location>
</feature>
<feature type="transmembrane region" description="Helical" evidence="5">
    <location>
        <begin position="224"/>
        <end position="242"/>
    </location>
</feature>
<evidence type="ECO:0000313" key="8">
    <source>
        <dbReference type="Proteomes" id="UP001268864"/>
    </source>
</evidence>
<comment type="subcellular location">
    <subcellularLocation>
        <location evidence="1">Endomembrane system</location>
        <topology evidence="1">Multi-pass membrane protein</topology>
    </subcellularLocation>
</comment>
<evidence type="ECO:0000313" key="7">
    <source>
        <dbReference type="EMBL" id="MDS0281620.1"/>
    </source>
</evidence>
<dbReference type="RefSeq" id="WP_310899453.1">
    <property type="nucleotide sequence ID" value="NZ_JAMQOS010000001.1"/>
</dbReference>
<feature type="transmembrane region" description="Helical" evidence="5">
    <location>
        <begin position="134"/>
        <end position="151"/>
    </location>
</feature>
<keyword evidence="2 5" id="KW-0812">Transmembrane</keyword>
<evidence type="ECO:0000256" key="4">
    <source>
        <dbReference type="ARBA" id="ARBA00023136"/>
    </source>
</evidence>
<organism evidence="7 8">
    <name type="scientific">Haloarcula onubensis</name>
    <dbReference type="NCBI Taxonomy" id="2950539"/>
    <lineage>
        <taxon>Archaea</taxon>
        <taxon>Methanobacteriati</taxon>
        <taxon>Methanobacteriota</taxon>
        <taxon>Stenosarchaea group</taxon>
        <taxon>Halobacteria</taxon>
        <taxon>Halobacteriales</taxon>
        <taxon>Haloarculaceae</taxon>
        <taxon>Haloarcula</taxon>
    </lineage>
</organism>
<feature type="transmembrane region" description="Helical" evidence="5">
    <location>
        <begin position="21"/>
        <end position="42"/>
    </location>
</feature>
<feature type="domain" description="HTTM-like" evidence="6">
    <location>
        <begin position="15"/>
        <end position="286"/>
    </location>
</feature>
<dbReference type="InterPro" id="IPR011020">
    <property type="entry name" value="HTTM-like"/>
</dbReference>
<dbReference type="Pfam" id="PF05090">
    <property type="entry name" value="HTTM"/>
    <property type="match status" value="1"/>
</dbReference>
<reference evidence="7 8" key="1">
    <citation type="submission" date="2022-06" db="EMBL/GenBank/DDBJ databases">
        <title>Halomicroarcula sp. a new haloarchaeum isolate from saline soil.</title>
        <authorList>
            <person name="Strakova D."/>
            <person name="Galisteo C."/>
            <person name="Sanchez-Porro C."/>
            <person name="Ventosa A."/>
        </authorList>
    </citation>
    <scope>NUCLEOTIDE SEQUENCE [LARGE SCALE GENOMIC DNA]</scope>
    <source>
        <strain evidence="7 8">S3CR25-11</strain>
    </source>
</reference>
<dbReference type="PANTHER" id="PTHR39535:SF2">
    <property type="entry name" value="HTTM DOMAIN-CONTAINING PROTEIN"/>
    <property type="match status" value="1"/>
</dbReference>
<evidence type="ECO:0000259" key="6">
    <source>
        <dbReference type="SMART" id="SM00752"/>
    </source>
</evidence>
<accession>A0ABU2FLI6</accession>
<name>A0ABU2FLI6_9EURY</name>
<keyword evidence="8" id="KW-1185">Reference proteome</keyword>